<evidence type="ECO:0000256" key="4">
    <source>
        <dbReference type="ARBA" id="ARBA00023002"/>
    </source>
</evidence>
<dbReference type="SUPFAM" id="SSF50129">
    <property type="entry name" value="GroES-like"/>
    <property type="match status" value="1"/>
</dbReference>
<keyword evidence="3 5" id="KW-0862">Zinc</keyword>
<dbReference type="GO" id="GO:0016491">
    <property type="term" value="F:oxidoreductase activity"/>
    <property type="evidence" value="ECO:0007669"/>
    <property type="project" value="UniProtKB-KW"/>
</dbReference>
<dbReference type="Gene3D" id="3.40.50.720">
    <property type="entry name" value="NAD(P)-binding Rossmann-like Domain"/>
    <property type="match status" value="1"/>
</dbReference>
<feature type="domain" description="Enoyl reductase (ER)" evidence="6">
    <location>
        <begin position="14"/>
        <end position="336"/>
    </location>
</feature>
<dbReference type="InterPro" id="IPR020843">
    <property type="entry name" value="ER"/>
</dbReference>
<comment type="cofactor">
    <cofactor evidence="1 5">
        <name>Zn(2+)</name>
        <dbReference type="ChEBI" id="CHEBI:29105"/>
    </cofactor>
</comment>
<dbReference type="SUPFAM" id="SSF51735">
    <property type="entry name" value="NAD(P)-binding Rossmann-fold domains"/>
    <property type="match status" value="1"/>
</dbReference>
<evidence type="ECO:0000256" key="3">
    <source>
        <dbReference type="ARBA" id="ARBA00022833"/>
    </source>
</evidence>
<evidence type="ECO:0000256" key="2">
    <source>
        <dbReference type="ARBA" id="ARBA00022723"/>
    </source>
</evidence>
<dbReference type="RefSeq" id="WP_377022094.1">
    <property type="nucleotide sequence ID" value="NZ_JBHLTS010000020.1"/>
</dbReference>
<dbReference type="SMART" id="SM00829">
    <property type="entry name" value="PKS_ER"/>
    <property type="match status" value="1"/>
</dbReference>
<dbReference type="Gene3D" id="3.90.180.10">
    <property type="entry name" value="Medium-chain alcohol dehydrogenases, catalytic domain"/>
    <property type="match status" value="1"/>
</dbReference>
<dbReference type="Proteomes" id="UP001589828">
    <property type="component" value="Unassembled WGS sequence"/>
</dbReference>
<dbReference type="InterPro" id="IPR011032">
    <property type="entry name" value="GroES-like_sf"/>
</dbReference>
<name>A0ABV6L470_9SPHI</name>
<proteinExistence type="inferred from homology"/>
<keyword evidence="8" id="KW-1185">Reference proteome</keyword>
<comment type="caution">
    <text evidence="7">The sequence shown here is derived from an EMBL/GenBank/DDBJ whole genome shotgun (WGS) entry which is preliminary data.</text>
</comment>
<dbReference type="Pfam" id="PF08240">
    <property type="entry name" value="ADH_N"/>
    <property type="match status" value="1"/>
</dbReference>
<evidence type="ECO:0000256" key="5">
    <source>
        <dbReference type="RuleBase" id="RU361277"/>
    </source>
</evidence>
<dbReference type="CDD" id="cd05283">
    <property type="entry name" value="CAD1"/>
    <property type="match status" value="1"/>
</dbReference>
<keyword evidence="4 7" id="KW-0560">Oxidoreductase</keyword>
<dbReference type="PROSITE" id="PS00059">
    <property type="entry name" value="ADH_ZINC"/>
    <property type="match status" value="1"/>
</dbReference>
<dbReference type="InterPro" id="IPR047109">
    <property type="entry name" value="CAD-like"/>
</dbReference>
<dbReference type="InterPro" id="IPR013149">
    <property type="entry name" value="ADH-like_C"/>
</dbReference>
<evidence type="ECO:0000313" key="7">
    <source>
        <dbReference type="EMBL" id="MFC0514241.1"/>
    </source>
</evidence>
<dbReference type="PANTHER" id="PTHR42683">
    <property type="entry name" value="ALDEHYDE REDUCTASE"/>
    <property type="match status" value="1"/>
</dbReference>
<keyword evidence="2 5" id="KW-0479">Metal-binding</keyword>
<dbReference type="InterPro" id="IPR036291">
    <property type="entry name" value="NAD(P)-bd_dom_sf"/>
</dbReference>
<dbReference type="EC" id="1.1.-.-" evidence="7"/>
<accession>A0ABV6L470</accession>
<reference evidence="7 8" key="1">
    <citation type="submission" date="2024-09" db="EMBL/GenBank/DDBJ databases">
        <authorList>
            <person name="Sun Q."/>
            <person name="Mori K."/>
        </authorList>
    </citation>
    <scope>NUCLEOTIDE SEQUENCE [LARGE SCALE GENOMIC DNA]</scope>
    <source>
        <strain evidence="7 8">NCAIM B.02415</strain>
    </source>
</reference>
<protein>
    <submittedName>
        <fullName evidence="7">NAD(P)-dependent alcohol dehydrogenase</fullName>
        <ecNumber evidence="7">1.1.-.-</ecNumber>
    </submittedName>
</protein>
<dbReference type="Pfam" id="PF00107">
    <property type="entry name" value="ADH_zinc_N"/>
    <property type="match status" value="1"/>
</dbReference>
<evidence type="ECO:0000256" key="1">
    <source>
        <dbReference type="ARBA" id="ARBA00001947"/>
    </source>
</evidence>
<evidence type="ECO:0000259" key="6">
    <source>
        <dbReference type="SMART" id="SM00829"/>
    </source>
</evidence>
<dbReference type="InterPro" id="IPR002328">
    <property type="entry name" value="ADH_Zn_CS"/>
</dbReference>
<dbReference type="InterPro" id="IPR013154">
    <property type="entry name" value="ADH-like_N"/>
</dbReference>
<organism evidence="7 8">
    <name type="scientific">Mucilaginibacter angelicae</name>
    <dbReference type="NCBI Taxonomy" id="869718"/>
    <lineage>
        <taxon>Bacteria</taxon>
        <taxon>Pseudomonadati</taxon>
        <taxon>Bacteroidota</taxon>
        <taxon>Sphingobacteriia</taxon>
        <taxon>Sphingobacteriales</taxon>
        <taxon>Sphingobacteriaceae</taxon>
        <taxon>Mucilaginibacter</taxon>
    </lineage>
</organism>
<evidence type="ECO:0000313" key="8">
    <source>
        <dbReference type="Proteomes" id="UP001589828"/>
    </source>
</evidence>
<comment type="similarity">
    <text evidence="5">Belongs to the zinc-containing alcohol dehydrogenase family.</text>
</comment>
<dbReference type="EMBL" id="JBHLTS010000020">
    <property type="protein sequence ID" value="MFC0514241.1"/>
    <property type="molecule type" value="Genomic_DNA"/>
</dbReference>
<gene>
    <name evidence="7" type="ORF">ACFFGT_08525</name>
</gene>
<sequence length="340" mass="36439">MMSTIKAWAAMEPGAQLQPFSYEAGLLGAEEVEVAVEYCGLCHTDLAFINNEWGTIPFPLVPGHEITGKIVALGDVAKSKGLSIGQTVGIGWTNESCGHCGPCLDGDQNLCTTVKATIWGHHGGFAERVRAHWIWTVPIPEEVNAADAGPMFCAGITVFSPLMEFGIKPTDRIGVFGIGGLGHLSVQFCHAWGAEVTAFSSSASKTEETKKLGADYIVSSRDTAEWGALKGKFDLIIITVAVPLDWDKIIEMLGPKGRLHFVGIIYEPIPVSVISLLGIQKSVSASPGGSRGVLDKMLRFAAHHNISPMVEHFPMSKVNEAIAHLNSGKANYRVVLDADF</sequence>